<evidence type="ECO:0008006" key="3">
    <source>
        <dbReference type="Google" id="ProtNLM"/>
    </source>
</evidence>
<dbReference type="SUPFAM" id="SSF53448">
    <property type="entry name" value="Nucleotide-diphospho-sugar transferases"/>
    <property type="match status" value="1"/>
</dbReference>
<sequence length="198" mass="23034">MQYVTNSNYLCNSLMILEALHRSGAKADRIIIYPEDWHIPEDNSTSASTESKLLIQARDLYHAKLHMDELFLIPSSPVAMLRAYCLLSGKFRSEKHERYMGSEESWDGAKALEDAKFVHFSDWPVPKPWLKASDSVMEDNQPRCKEIKDIGLECSDRDIWRNLYKDFSERRQRICGRSYDKRGLYPPAMPPVYEVVLL</sequence>
<protein>
    <recommendedName>
        <fullName evidence="3">Nucleotide-diphospho-sugar transferase</fullName>
    </recommendedName>
</protein>
<dbReference type="OrthoDB" id="2014201at2759"/>
<gene>
    <name evidence="1" type="ORF">BS50DRAFT_634967</name>
</gene>
<accession>A0A2T2NJZ2</accession>
<dbReference type="AlphaFoldDB" id="A0A2T2NJZ2"/>
<name>A0A2T2NJZ2_CORCC</name>
<keyword evidence="2" id="KW-1185">Reference proteome</keyword>
<dbReference type="Proteomes" id="UP000240883">
    <property type="component" value="Unassembled WGS sequence"/>
</dbReference>
<organism evidence="1 2">
    <name type="scientific">Corynespora cassiicola Philippines</name>
    <dbReference type="NCBI Taxonomy" id="1448308"/>
    <lineage>
        <taxon>Eukaryota</taxon>
        <taxon>Fungi</taxon>
        <taxon>Dikarya</taxon>
        <taxon>Ascomycota</taxon>
        <taxon>Pezizomycotina</taxon>
        <taxon>Dothideomycetes</taxon>
        <taxon>Pleosporomycetidae</taxon>
        <taxon>Pleosporales</taxon>
        <taxon>Corynesporascaceae</taxon>
        <taxon>Corynespora</taxon>
    </lineage>
</organism>
<dbReference type="EMBL" id="KZ678136">
    <property type="protein sequence ID" value="PSN65747.1"/>
    <property type="molecule type" value="Genomic_DNA"/>
</dbReference>
<dbReference type="InterPro" id="IPR029044">
    <property type="entry name" value="Nucleotide-diphossugar_trans"/>
</dbReference>
<reference evidence="1 2" key="1">
    <citation type="journal article" date="2018" name="Front. Microbiol.">
        <title>Genome-Wide Analysis of Corynespora cassiicola Leaf Fall Disease Putative Effectors.</title>
        <authorList>
            <person name="Lopez D."/>
            <person name="Ribeiro S."/>
            <person name="Label P."/>
            <person name="Fumanal B."/>
            <person name="Venisse J.S."/>
            <person name="Kohler A."/>
            <person name="de Oliveira R.R."/>
            <person name="Labutti K."/>
            <person name="Lipzen A."/>
            <person name="Lail K."/>
            <person name="Bauer D."/>
            <person name="Ohm R.A."/>
            <person name="Barry K.W."/>
            <person name="Spatafora J."/>
            <person name="Grigoriev I.V."/>
            <person name="Martin F.M."/>
            <person name="Pujade-Renaud V."/>
        </authorList>
    </citation>
    <scope>NUCLEOTIDE SEQUENCE [LARGE SCALE GENOMIC DNA]</scope>
    <source>
        <strain evidence="1 2">Philippines</strain>
    </source>
</reference>
<proteinExistence type="predicted"/>
<evidence type="ECO:0000313" key="2">
    <source>
        <dbReference type="Proteomes" id="UP000240883"/>
    </source>
</evidence>
<dbReference type="STRING" id="1448308.A0A2T2NJZ2"/>
<evidence type="ECO:0000313" key="1">
    <source>
        <dbReference type="EMBL" id="PSN65747.1"/>
    </source>
</evidence>